<accession>A0ABN3UVS3</accession>
<feature type="region of interest" description="Disordered" evidence="1">
    <location>
        <begin position="36"/>
        <end position="94"/>
    </location>
</feature>
<dbReference type="RefSeq" id="WP_344458443.1">
    <property type="nucleotide sequence ID" value="NZ_BAAATZ010000047.1"/>
</dbReference>
<gene>
    <name evidence="2" type="ORF">GCM10010439_74060</name>
</gene>
<reference evidence="2 3" key="1">
    <citation type="journal article" date="2019" name="Int. J. Syst. Evol. Microbiol.">
        <title>The Global Catalogue of Microorganisms (GCM) 10K type strain sequencing project: providing services to taxonomists for standard genome sequencing and annotation.</title>
        <authorList>
            <consortium name="The Broad Institute Genomics Platform"/>
            <consortium name="The Broad Institute Genome Sequencing Center for Infectious Disease"/>
            <person name="Wu L."/>
            <person name="Ma J."/>
        </authorList>
    </citation>
    <scope>NUCLEOTIDE SEQUENCE [LARGE SCALE GENOMIC DNA]</scope>
    <source>
        <strain evidence="2 3">JCM 8201</strain>
    </source>
</reference>
<name>A0ABN3UVS3_9ACTN</name>
<sequence length="94" mass="10658">MNDLRFRLADDSDLATLVRLRDDAARWMLARGVTGQWRPGQLDGHKAGKPQPGGTSKSFTLMEKSCRITRRRRLRRERHTGGSSLTRRSGRPVA</sequence>
<evidence type="ECO:0000313" key="3">
    <source>
        <dbReference type="Proteomes" id="UP001501842"/>
    </source>
</evidence>
<dbReference type="Proteomes" id="UP001501842">
    <property type="component" value="Unassembled WGS sequence"/>
</dbReference>
<organism evidence="2 3">
    <name type="scientific">Actinocorallia aurantiaca</name>
    <dbReference type="NCBI Taxonomy" id="46204"/>
    <lineage>
        <taxon>Bacteria</taxon>
        <taxon>Bacillati</taxon>
        <taxon>Actinomycetota</taxon>
        <taxon>Actinomycetes</taxon>
        <taxon>Streptosporangiales</taxon>
        <taxon>Thermomonosporaceae</taxon>
        <taxon>Actinocorallia</taxon>
    </lineage>
</organism>
<proteinExistence type="predicted"/>
<keyword evidence="3" id="KW-1185">Reference proteome</keyword>
<protein>
    <recommendedName>
        <fullName evidence="4">Acetyltransferase (GNAT) family protein</fullName>
    </recommendedName>
</protein>
<comment type="caution">
    <text evidence="2">The sequence shown here is derived from an EMBL/GenBank/DDBJ whole genome shotgun (WGS) entry which is preliminary data.</text>
</comment>
<evidence type="ECO:0000313" key="2">
    <source>
        <dbReference type="EMBL" id="GAA2738805.1"/>
    </source>
</evidence>
<evidence type="ECO:0000256" key="1">
    <source>
        <dbReference type="SAM" id="MobiDB-lite"/>
    </source>
</evidence>
<evidence type="ECO:0008006" key="4">
    <source>
        <dbReference type="Google" id="ProtNLM"/>
    </source>
</evidence>
<dbReference type="EMBL" id="BAAATZ010000047">
    <property type="protein sequence ID" value="GAA2738805.1"/>
    <property type="molecule type" value="Genomic_DNA"/>
</dbReference>
<feature type="compositionally biased region" description="Basic residues" evidence="1">
    <location>
        <begin position="67"/>
        <end position="78"/>
    </location>
</feature>